<evidence type="ECO:0000313" key="2">
    <source>
        <dbReference type="Proteomes" id="UP000224634"/>
    </source>
</evidence>
<dbReference type="InterPro" id="IPR022036">
    <property type="entry name" value="DUF3605"/>
</dbReference>
<keyword evidence="2" id="KW-1185">Reference proteome</keyword>
<evidence type="ECO:0000313" key="1">
    <source>
        <dbReference type="EMBL" id="PGH08691.1"/>
    </source>
</evidence>
<dbReference type="STRING" id="1447883.A0A2B7XIT3"/>
<accession>A0A2B7XIT3</accession>
<organism evidence="1 2">
    <name type="scientific">Polytolypa hystricis (strain UAMH7299)</name>
    <dbReference type="NCBI Taxonomy" id="1447883"/>
    <lineage>
        <taxon>Eukaryota</taxon>
        <taxon>Fungi</taxon>
        <taxon>Dikarya</taxon>
        <taxon>Ascomycota</taxon>
        <taxon>Pezizomycotina</taxon>
        <taxon>Eurotiomycetes</taxon>
        <taxon>Eurotiomycetidae</taxon>
        <taxon>Onygenales</taxon>
        <taxon>Onygenales incertae sedis</taxon>
        <taxon>Polytolypa</taxon>
    </lineage>
</organism>
<gene>
    <name evidence="1" type="ORF">AJ80_07812</name>
</gene>
<dbReference type="Proteomes" id="UP000224634">
    <property type="component" value="Unassembled WGS sequence"/>
</dbReference>
<proteinExistence type="predicted"/>
<dbReference type="GO" id="GO:0006044">
    <property type="term" value="P:N-acetylglucosamine metabolic process"/>
    <property type="evidence" value="ECO:0007669"/>
    <property type="project" value="TreeGrafter"/>
</dbReference>
<dbReference type="PANTHER" id="PTHR35020">
    <property type="entry name" value="N-ACETYLGLUCOSAMINE-INDUCED PROTEIN 1"/>
    <property type="match status" value="1"/>
</dbReference>
<name>A0A2B7XIT3_POLH7</name>
<comment type="caution">
    <text evidence="1">The sequence shown here is derived from an EMBL/GenBank/DDBJ whole genome shotgun (WGS) entry which is preliminary data.</text>
</comment>
<reference evidence="1 2" key="1">
    <citation type="submission" date="2017-10" db="EMBL/GenBank/DDBJ databases">
        <title>Comparative genomics in systemic dimorphic fungi from Ajellomycetaceae.</title>
        <authorList>
            <person name="Munoz J.F."/>
            <person name="Mcewen J.G."/>
            <person name="Clay O.K."/>
            <person name="Cuomo C.A."/>
        </authorList>
    </citation>
    <scope>NUCLEOTIDE SEQUENCE [LARGE SCALE GENOMIC DNA]</scope>
    <source>
        <strain evidence="1 2">UAMH7299</strain>
    </source>
</reference>
<sequence length="254" mass="29688">MAHPDVTPSLAGLSATSTSAVETTTTILDEKVEVAATLPYWLVNIPRDQWPSTCPEYLLNLPQKTIEVLSRRDEEYKRHSWEEAKKLVDSNQIHLFQRFPSEFRKYLEYTAKIKSTYGSVLKFVVSERLGWGEDDLKPTGARPFEHPNDLKIVYNDWPYAIDTDIVHLVVWTKFELEDDPATDDLTPQARREIDDWVQRTFRSKIPAENVIWFKNWKSLKSIHSIEHFHVMLRQPDMEVVKEITNGDVPFLRNF</sequence>
<dbReference type="OrthoDB" id="10053431at2759"/>
<dbReference type="AlphaFoldDB" id="A0A2B7XIT3"/>
<dbReference type="EMBL" id="PDNA01000158">
    <property type="protein sequence ID" value="PGH08691.1"/>
    <property type="molecule type" value="Genomic_DNA"/>
</dbReference>
<protein>
    <recommendedName>
        <fullName evidence="3">N-acetylglucosamine-induced protein 1</fullName>
    </recommendedName>
</protein>
<dbReference type="GO" id="GO:0005737">
    <property type="term" value="C:cytoplasm"/>
    <property type="evidence" value="ECO:0007669"/>
    <property type="project" value="TreeGrafter"/>
</dbReference>
<dbReference type="PANTHER" id="PTHR35020:SF4">
    <property type="entry name" value="N-ACETYLGLUCOSAMINE-INDUCED PROTEIN 1"/>
    <property type="match status" value="1"/>
</dbReference>
<evidence type="ECO:0008006" key="3">
    <source>
        <dbReference type="Google" id="ProtNLM"/>
    </source>
</evidence>
<dbReference type="Pfam" id="PF12239">
    <property type="entry name" value="DUF3605"/>
    <property type="match status" value="1"/>
</dbReference>